<evidence type="ECO:0008006" key="3">
    <source>
        <dbReference type="Google" id="ProtNLM"/>
    </source>
</evidence>
<comment type="caution">
    <text evidence="1">The sequence shown here is derived from an EMBL/GenBank/DDBJ whole genome shotgun (WGS) entry which is preliminary data.</text>
</comment>
<dbReference type="InterPro" id="IPR036328">
    <property type="entry name" value="MliC_sf"/>
</dbReference>
<reference evidence="1 2" key="1">
    <citation type="journal article" date="2023" name="bioRxiv">
        <title>An intranuclear bacterial parasite of deep-sea mussels expresses apoptosis inhibitors acquired from its host.</title>
        <authorList>
            <person name="Gonzalez Porras M.A."/>
            <person name="Assie A."/>
            <person name="Tietjen M."/>
            <person name="Violette M."/>
            <person name="Kleiner M."/>
            <person name="Gruber-Vodicka H."/>
            <person name="Dubilier N."/>
            <person name="Leisch N."/>
        </authorList>
    </citation>
    <scope>NUCLEOTIDE SEQUENCE [LARGE SCALE GENOMIC DNA]</scope>
    <source>
        <strain evidence="1">IAP13</strain>
    </source>
</reference>
<name>A0AA90P0N1_9GAMM</name>
<organism evidence="1 2">
    <name type="scientific">Candidatus Endonucleibacter bathymodioli</name>
    <dbReference type="NCBI Taxonomy" id="539814"/>
    <lineage>
        <taxon>Bacteria</taxon>
        <taxon>Pseudomonadati</taxon>
        <taxon>Pseudomonadota</taxon>
        <taxon>Gammaproteobacteria</taxon>
        <taxon>Oceanospirillales</taxon>
        <taxon>Endozoicomonadaceae</taxon>
        <taxon>Candidatus Endonucleibacter</taxon>
    </lineage>
</organism>
<dbReference type="SUPFAM" id="SSF141488">
    <property type="entry name" value="YdhA-like"/>
    <property type="match status" value="1"/>
</dbReference>
<dbReference type="Proteomes" id="UP001178148">
    <property type="component" value="Unassembled WGS sequence"/>
</dbReference>
<sequence>MERLLPVLLLVAALAGCSSMPENKTEAIPSDGNGFPQEFIQGRVVYMQCVGGYEFPAQIQRDEVWLLLPEGAKRLVPKKMATGTLYSNGEYNFWITREEATLGIVDEPTLQCRNNKNKAIWEEARLRGADFRAVGHNPDWYLELSLEGNTVFVGGGGSTRILFKTSVSVVDREKETSTYQMNNGDSKITIVIEGKSCVEPTTGELFDTTVTLYLDGKKLSGCGRALR</sequence>
<gene>
    <name evidence="1" type="ORF">QS748_12140</name>
</gene>
<evidence type="ECO:0000313" key="1">
    <source>
        <dbReference type="EMBL" id="MDP0589881.1"/>
    </source>
</evidence>
<evidence type="ECO:0000313" key="2">
    <source>
        <dbReference type="Proteomes" id="UP001178148"/>
    </source>
</evidence>
<accession>A0AA90P0N1</accession>
<proteinExistence type="predicted"/>
<dbReference type="EMBL" id="JASXSV010000023">
    <property type="protein sequence ID" value="MDP0589881.1"/>
    <property type="molecule type" value="Genomic_DNA"/>
</dbReference>
<keyword evidence="2" id="KW-1185">Reference proteome</keyword>
<dbReference type="AlphaFoldDB" id="A0AA90P0N1"/>
<dbReference type="PROSITE" id="PS51257">
    <property type="entry name" value="PROKAR_LIPOPROTEIN"/>
    <property type="match status" value="1"/>
</dbReference>
<protein>
    <recommendedName>
        <fullName evidence="3">C-type lysozyme inhibitor domain-containing protein</fullName>
    </recommendedName>
</protein>